<dbReference type="RefSeq" id="WP_381514276.1">
    <property type="nucleotide sequence ID" value="NZ_JBHUEL010000009.1"/>
</dbReference>
<dbReference type="InterPro" id="IPR003469">
    <property type="entry name" value="Glyco_hydro_68"/>
</dbReference>
<dbReference type="Gene3D" id="2.115.10.20">
    <property type="entry name" value="Glycosyl hydrolase domain, family 43"/>
    <property type="match status" value="2"/>
</dbReference>
<protein>
    <submittedName>
        <fullName evidence="3">Glycoside hydrolase family 68 protein</fullName>
    </submittedName>
</protein>
<keyword evidence="4" id="KW-1185">Reference proteome</keyword>
<comment type="caution">
    <text evidence="3">The sequence shown here is derived from an EMBL/GenBank/DDBJ whole genome shotgun (WGS) entry which is preliminary data.</text>
</comment>
<dbReference type="InterPro" id="IPR023296">
    <property type="entry name" value="Glyco_hydro_beta-prop_sf"/>
</dbReference>
<comment type="similarity">
    <text evidence="1 2">Belongs to the glycosyl hydrolase 68 family.</text>
</comment>
<sequence>MQVSLTSVSTSHWRPEHVAAIGDFRAQTIPQASSTTPPKLFEGLYLWDMWPLQQADGHTASYQGWTIWFILSSPAIPDPDLRHGMARIRLVAEKDGQWVDCGNALPDGLNPGSREWAGSAIVDADGEMVTLFYTVAGYPGETETTYAQRLFQTSGKLAFADGKARITNWSAPEESVAADGRDYMIVDQKEGIPGFIKGFRDPAFFRDPASGRDYLLFTGSLAGSQSAWNGCIGIAEAQGEELNGWQLLPPLVSADGLNNEQERPHIVVRDGLYYLFWSTQRKVFEPSAPNGPNGLYAMVAPSLFGPYEPVNGTGLVAANPDAEQFQHYSWWVMDDLQVAGFVDLVGVGNQPVVDDPAWRRAHFGGVPAPRFRIALDGTRAWVDQV</sequence>
<accession>A0ABW4MDJ0</accession>
<dbReference type="Pfam" id="PF02435">
    <property type="entry name" value="Glyco_hydro_68"/>
    <property type="match status" value="2"/>
</dbReference>
<evidence type="ECO:0000256" key="2">
    <source>
        <dbReference type="RuleBase" id="RU361220"/>
    </source>
</evidence>
<evidence type="ECO:0000313" key="4">
    <source>
        <dbReference type="Proteomes" id="UP001597215"/>
    </source>
</evidence>
<evidence type="ECO:0000313" key="3">
    <source>
        <dbReference type="EMBL" id="MFD1767189.1"/>
    </source>
</evidence>
<evidence type="ECO:0000256" key="1">
    <source>
        <dbReference type="ARBA" id="ARBA00006775"/>
    </source>
</evidence>
<keyword evidence="3" id="KW-0378">Hydrolase</keyword>
<dbReference type="CDD" id="cd08997">
    <property type="entry name" value="GH68"/>
    <property type="match status" value="1"/>
</dbReference>
<proteinExistence type="inferred from homology"/>
<gene>
    <name evidence="3" type="ORF">ACFSAG_10080</name>
</gene>
<dbReference type="Proteomes" id="UP001597215">
    <property type="component" value="Unassembled WGS sequence"/>
</dbReference>
<name>A0ABW4MDJ0_9SPHN</name>
<reference evidence="4" key="1">
    <citation type="journal article" date="2019" name="Int. J. Syst. Evol. Microbiol.">
        <title>The Global Catalogue of Microorganisms (GCM) 10K type strain sequencing project: providing services to taxonomists for standard genome sequencing and annotation.</title>
        <authorList>
            <consortium name="The Broad Institute Genomics Platform"/>
            <consortium name="The Broad Institute Genome Sequencing Center for Infectious Disease"/>
            <person name="Wu L."/>
            <person name="Ma J."/>
        </authorList>
    </citation>
    <scope>NUCLEOTIDE SEQUENCE [LARGE SCALE GENOMIC DNA]</scope>
    <source>
        <strain evidence="4">CGMCC 1.12449</strain>
    </source>
</reference>
<dbReference type="GO" id="GO:0016787">
    <property type="term" value="F:hydrolase activity"/>
    <property type="evidence" value="ECO:0007669"/>
    <property type="project" value="UniProtKB-KW"/>
</dbReference>
<dbReference type="EMBL" id="JBHUEL010000009">
    <property type="protein sequence ID" value="MFD1767189.1"/>
    <property type="molecule type" value="Genomic_DNA"/>
</dbReference>
<organism evidence="3 4">
    <name type="scientific">Sphingorhabdus buctiana</name>
    <dbReference type="NCBI Taxonomy" id="1508805"/>
    <lineage>
        <taxon>Bacteria</taxon>
        <taxon>Pseudomonadati</taxon>
        <taxon>Pseudomonadota</taxon>
        <taxon>Alphaproteobacteria</taxon>
        <taxon>Sphingomonadales</taxon>
        <taxon>Sphingomonadaceae</taxon>
        <taxon>Sphingorhabdus</taxon>
    </lineage>
</organism>
<dbReference type="SUPFAM" id="SSF75005">
    <property type="entry name" value="Arabinanase/levansucrase/invertase"/>
    <property type="match status" value="1"/>
</dbReference>